<keyword evidence="4" id="KW-0030">Aminoacyl-tRNA synthetase</keyword>
<dbReference type="GO" id="GO:0005524">
    <property type="term" value="F:ATP binding"/>
    <property type="evidence" value="ECO:0007669"/>
    <property type="project" value="UniProtKB-KW"/>
</dbReference>
<dbReference type="GO" id="GO:0004827">
    <property type="term" value="F:proline-tRNA ligase activity"/>
    <property type="evidence" value="ECO:0007669"/>
    <property type="project" value="TreeGrafter"/>
</dbReference>
<dbReference type="Proteomes" id="UP000664203">
    <property type="component" value="Unassembled WGS sequence"/>
</dbReference>
<dbReference type="PANTHER" id="PTHR42753">
    <property type="entry name" value="MITOCHONDRIAL RIBOSOME PROTEIN L39/PROLYL-TRNA LIGASE FAMILY MEMBER"/>
    <property type="match status" value="1"/>
</dbReference>
<sequence>MLARKYRDEPRPRQGLLRTREFLMKDLYTFDATAEKALQTYETVRHAYSAFFRELRIPYLTAEASSGEIGGSLSHEYHFPSKKGEDKLVTCNSCNYVANEELAESRISQTHRTPETRDDVLDAQRLDTSDYEYTQRNFEAELLGLRLGENFDGDIEYQPSDLNKQWFGISHDRNTLVQVLLPREIEVLAAAGKRYRTTEINPYAIKRIFSELDLGVENPLEVFKAERAVAAEGESRIEARIYRIVDMRYILRRPPSILPNISSLLIGGVDIPIEDRFGEADNVVDLVRIETGDSCPNCDEGTLKIESAVELGHTFHLGTRYSEPLEAIVDADPSQKDSQREAPSAPSQIVTLSDRIPVQMGCHGIGVSRLIAAVADSLVDSKGLNWPRMMAPFEAIVIPTKGSENEAPEVYDLLTTCNPQGPIDAILDDRERNFGWKLKDADMIGYPVIIILGRDWKKERKCEVQCRRLSVKESVSADDLQSFIKQLLRQL</sequence>
<proteinExistence type="predicted"/>
<evidence type="ECO:0000256" key="3">
    <source>
        <dbReference type="ARBA" id="ARBA00022840"/>
    </source>
</evidence>
<protein>
    <recommendedName>
        <fullName evidence="5">Aminoacyl-transfer RNA synthetases class-II family profile domain-containing protein</fullName>
    </recommendedName>
</protein>
<dbReference type="AlphaFoldDB" id="A0A8H3INY5"/>
<keyword evidence="1" id="KW-0436">Ligase</keyword>
<accession>A0A8H3INY5</accession>
<evidence type="ECO:0000256" key="1">
    <source>
        <dbReference type="ARBA" id="ARBA00022598"/>
    </source>
</evidence>
<dbReference type="GO" id="GO:0005739">
    <property type="term" value="C:mitochondrion"/>
    <property type="evidence" value="ECO:0007669"/>
    <property type="project" value="TreeGrafter"/>
</dbReference>
<dbReference type="Gene3D" id="3.40.50.800">
    <property type="entry name" value="Anticodon-binding domain"/>
    <property type="match status" value="1"/>
</dbReference>
<dbReference type="GO" id="GO:0006433">
    <property type="term" value="P:prolyl-tRNA aminoacylation"/>
    <property type="evidence" value="ECO:0007669"/>
    <property type="project" value="TreeGrafter"/>
</dbReference>
<evidence type="ECO:0000313" key="7">
    <source>
        <dbReference type="Proteomes" id="UP000664203"/>
    </source>
</evidence>
<dbReference type="PROSITE" id="PS50862">
    <property type="entry name" value="AA_TRNA_LIGASE_II"/>
    <property type="match status" value="1"/>
</dbReference>
<dbReference type="EMBL" id="CAJPDR010000242">
    <property type="protein sequence ID" value="CAF9927940.1"/>
    <property type="molecule type" value="Genomic_DNA"/>
</dbReference>
<dbReference type="InterPro" id="IPR050062">
    <property type="entry name" value="Pro-tRNA_synthetase"/>
</dbReference>
<dbReference type="Gene3D" id="3.30.930.10">
    <property type="entry name" value="Bira Bifunctional Protein, Domain 2"/>
    <property type="match status" value="2"/>
</dbReference>
<evidence type="ECO:0000259" key="5">
    <source>
        <dbReference type="PROSITE" id="PS50862"/>
    </source>
</evidence>
<dbReference type="Pfam" id="PF00587">
    <property type="entry name" value="tRNA-synt_2b"/>
    <property type="match status" value="1"/>
</dbReference>
<name>A0A8H3INY5_9LECA</name>
<keyword evidence="7" id="KW-1185">Reference proteome</keyword>
<dbReference type="OrthoDB" id="10267474at2759"/>
<evidence type="ECO:0000256" key="4">
    <source>
        <dbReference type="ARBA" id="ARBA00023146"/>
    </source>
</evidence>
<dbReference type="SUPFAM" id="SSF52954">
    <property type="entry name" value="Class II aaRS ABD-related"/>
    <property type="match status" value="1"/>
</dbReference>
<dbReference type="InterPro" id="IPR004154">
    <property type="entry name" value="Anticodon-bd"/>
</dbReference>
<keyword evidence="2" id="KW-0547">Nucleotide-binding</keyword>
<comment type="caution">
    <text evidence="6">The sequence shown here is derived from an EMBL/GenBank/DDBJ whole genome shotgun (WGS) entry which is preliminary data.</text>
</comment>
<dbReference type="InterPro" id="IPR002314">
    <property type="entry name" value="aa-tRNA-synt_IIb"/>
</dbReference>
<gene>
    <name evidence="6" type="ORF">ALECFALPRED_003913</name>
</gene>
<dbReference type="InterPro" id="IPR045864">
    <property type="entry name" value="aa-tRNA-synth_II/BPL/LPL"/>
</dbReference>
<evidence type="ECO:0000256" key="2">
    <source>
        <dbReference type="ARBA" id="ARBA00022741"/>
    </source>
</evidence>
<dbReference type="PANTHER" id="PTHR42753:SF2">
    <property type="entry name" value="PROLINE--TRNA LIGASE"/>
    <property type="match status" value="1"/>
</dbReference>
<dbReference type="InterPro" id="IPR006195">
    <property type="entry name" value="aa-tRNA-synth_II"/>
</dbReference>
<reference evidence="6" key="1">
    <citation type="submission" date="2021-03" db="EMBL/GenBank/DDBJ databases">
        <authorList>
            <person name="Tagirdzhanova G."/>
        </authorList>
    </citation>
    <scope>NUCLEOTIDE SEQUENCE</scope>
</reference>
<feature type="domain" description="Aminoacyl-transfer RNA synthetases class-II family profile" evidence="5">
    <location>
        <begin position="1"/>
        <end position="392"/>
    </location>
</feature>
<keyword evidence="3" id="KW-0067">ATP-binding</keyword>
<dbReference type="SUPFAM" id="SSF55681">
    <property type="entry name" value="Class II aaRS and biotin synthetases"/>
    <property type="match status" value="1"/>
</dbReference>
<dbReference type="Pfam" id="PF03129">
    <property type="entry name" value="HGTP_anticodon"/>
    <property type="match status" value="1"/>
</dbReference>
<organism evidence="6 7">
    <name type="scientific">Alectoria fallacina</name>
    <dbReference type="NCBI Taxonomy" id="1903189"/>
    <lineage>
        <taxon>Eukaryota</taxon>
        <taxon>Fungi</taxon>
        <taxon>Dikarya</taxon>
        <taxon>Ascomycota</taxon>
        <taxon>Pezizomycotina</taxon>
        <taxon>Lecanoromycetes</taxon>
        <taxon>OSLEUM clade</taxon>
        <taxon>Lecanoromycetidae</taxon>
        <taxon>Lecanorales</taxon>
        <taxon>Lecanorineae</taxon>
        <taxon>Parmeliaceae</taxon>
        <taxon>Alectoria</taxon>
    </lineage>
</organism>
<dbReference type="InterPro" id="IPR036621">
    <property type="entry name" value="Anticodon-bd_dom_sf"/>
</dbReference>
<evidence type="ECO:0000313" key="6">
    <source>
        <dbReference type="EMBL" id="CAF9927940.1"/>
    </source>
</evidence>